<proteinExistence type="predicted"/>
<evidence type="ECO:0000256" key="2">
    <source>
        <dbReference type="SAM" id="MobiDB-lite"/>
    </source>
</evidence>
<dbReference type="InterPro" id="IPR050245">
    <property type="entry name" value="PrsA_foldase"/>
</dbReference>
<keyword evidence="1 5" id="KW-0413">Isomerase</keyword>
<keyword evidence="3" id="KW-0732">Signal</keyword>
<dbReference type="EC" id="5.2.1.8" evidence="5"/>
<dbReference type="PANTHER" id="PTHR47245">
    <property type="entry name" value="PEPTIDYLPROLYL ISOMERASE"/>
    <property type="match status" value="1"/>
</dbReference>
<dbReference type="RefSeq" id="WP_311664517.1">
    <property type="nucleotide sequence ID" value="NZ_JAVRHT010000030.1"/>
</dbReference>
<dbReference type="Pfam" id="PF13145">
    <property type="entry name" value="Rotamase_2"/>
    <property type="match status" value="1"/>
</dbReference>
<dbReference type="GO" id="GO:0003755">
    <property type="term" value="F:peptidyl-prolyl cis-trans isomerase activity"/>
    <property type="evidence" value="ECO:0007669"/>
    <property type="project" value="UniProtKB-EC"/>
</dbReference>
<dbReference type="Proteomes" id="UP001267426">
    <property type="component" value="Unassembled WGS sequence"/>
</dbReference>
<name>A0ABU3BTP3_9BACT</name>
<dbReference type="Pfam" id="PF13616">
    <property type="entry name" value="Rotamase_3"/>
    <property type="match status" value="1"/>
</dbReference>
<dbReference type="InterPro" id="IPR000297">
    <property type="entry name" value="PPIase_PpiC"/>
</dbReference>
<sequence length="684" mass="73642">MTASRPALTPSSLTGIAALALVAVAAGCSGSRPAPDADRPGGDRPALAADGTPVVATWTADTLSLAELDTLYADAGEAVGDSGQTPTERRRDFLDRYVDFRLKVLAAREAGYDRDSAYVAEVADYRDQLAGPYFTDRRVLDAVVRDLYDKQAEEVEVSHILLPLDRTASAADSAAAFARAAALRDSIEAGLIPFAAAATRYSVDPSVRQNRGALGYLTGGRTILPFEDVAYDTPVGQIGGPVRTPFGVHLVRVTDRQARRPDIAARHILISPDSLVSPDSARALVASLRERVLAGEDFAALAREYSDDTGSGGRGGDLGTFGRGRMVAPFEQAAFGLQAVGDVSEPVETQFGWHLIQLTELPERPTYDEAYDELRGLAERLPRTAIKRRELGREFFRENGGTYDETVLREAIAALPADSLVEAIREGGFPPAQAERVFATLADSTYRVGRLAPVYRSVRFGEAPEREMLDVARLWLDDRAVDQAVAELERRDPEFARVLRSYADGVLLFRVAEDSVWTPARDDEAGLRAVFDARSGQFRFPERRRVLALRAPQDSLLRAAGALVDAGTAPAEAAAQVGGVRVDTVFVADSTGSTLDAALGLAVGGRTGVVGEARTRAVYVLDGIEPPRPKTFDEARADLVGRYQDEVEDAWEARLRARYDARTYPDRVTAPPAGGAGPSGADRQ</sequence>
<evidence type="ECO:0000259" key="4">
    <source>
        <dbReference type="PROSITE" id="PS50198"/>
    </source>
</evidence>
<organism evidence="5 6">
    <name type="scientific">Rubrivirga litoralis</name>
    <dbReference type="NCBI Taxonomy" id="3075598"/>
    <lineage>
        <taxon>Bacteria</taxon>
        <taxon>Pseudomonadati</taxon>
        <taxon>Rhodothermota</taxon>
        <taxon>Rhodothermia</taxon>
        <taxon>Rhodothermales</taxon>
        <taxon>Rubricoccaceae</taxon>
        <taxon>Rubrivirga</taxon>
    </lineage>
</organism>
<keyword evidence="6" id="KW-1185">Reference proteome</keyword>
<reference evidence="5 6" key="1">
    <citation type="submission" date="2023-09" db="EMBL/GenBank/DDBJ databases">
        <authorList>
            <person name="Rey-Velasco X."/>
        </authorList>
    </citation>
    <scope>NUCLEOTIDE SEQUENCE [LARGE SCALE GENOMIC DNA]</scope>
    <source>
        <strain evidence="5 6">F394</strain>
    </source>
</reference>
<feature type="region of interest" description="Disordered" evidence="2">
    <location>
        <begin position="664"/>
        <end position="684"/>
    </location>
</feature>
<dbReference type="PROSITE" id="PS51257">
    <property type="entry name" value="PROKAR_LIPOPROTEIN"/>
    <property type="match status" value="1"/>
</dbReference>
<accession>A0ABU3BTP3</accession>
<dbReference type="PANTHER" id="PTHR47245:SF2">
    <property type="entry name" value="PEPTIDYL-PROLYL CIS-TRANS ISOMERASE HP_0175-RELATED"/>
    <property type="match status" value="1"/>
</dbReference>
<dbReference type="Pfam" id="PF00639">
    <property type="entry name" value="Rotamase"/>
    <property type="match status" value="1"/>
</dbReference>
<dbReference type="PROSITE" id="PS01096">
    <property type="entry name" value="PPIC_PPIASE_1"/>
    <property type="match status" value="1"/>
</dbReference>
<evidence type="ECO:0000313" key="5">
    <source>
        <dbReference type="EMBL" id="MDT0632541.1"/>
    </source>
</evidence>
<dbReference type="EMBL" id="JAVRHT010000030">
    <property type="protein sequence ID" value="MDT0632541.1"/>
    <property type="molecule type" value="Genomic_DNA"/>
</dbReference>
<gene>
    <name evidence="5" type="ORF">RM540_12340</name>
</gene>
<comment type="caution">
    <text evidence="5">The sequence shown here is derived from an EMBL/GenBank/DDBJ whole genome shotgun (WGS) entry which is preliminary data.</text>
</comment>
<evidence type="ECO:0000256" key="1">
    <source>
        <dbReference type="PROSITE-ProRule" id="PRU00278"/>
    </source>
</evidence>
<dbReference type="SUPFAM" id="SSF54534">
    <property type="entry name" value="FKBP-like"/>
    <property type="match status" value="2"/>
</dbReference>
<dbReference type="Gene3D" id="3.10.50.40">
    <property type="match status" value="2"/>
</dbReference>
<dbReference type="PROSITE" id="PS50198">
    <property type="entry name" value="PPIC_PPIASE_2"/>
    <property type="match status" value="2"/>
</dbReference>
<evidence type="ECO:0000256" key="3">
    <source>
        <dbReference type="SAM" id="SignalP"/>
    </source>
</evidence>
<evidence type="ECO:0000313" key="6">
    <source>
        <dbReference type="Proteomes" id="UP001267426"/>
    </source>
</evidence>
<keyword evidence="1" id="KW-0697">Rotamase</keyword>
<feature type="signal peptide" evidence="3">
    <location>
        <begin position="1"/>
        <end position="25"/>
    </location>
</feature>
<dbReference type="InterPro" id="IPR046357">
    <property type="entry name" value="PPIase_dom_sf"/>
</dbReference>
<dbReference type="InterPro" id="IPR023058">
    <property type="entry name" value="PPIase_PpiC_CS"/>
</dbReference>
<feature type="chain" id="PRO_5045175274" evidence="3">
    <location>
        <begin position="26"/>
        <end position="684"/>
    </location>
</feature>
<feature type="domain" description="PpiC" evidence="4">
    <location>
        <begin position="152"/>
        <end position="255"/>
    </location>
</feature>
<feature type="domain" description="PpiC" evidence="4">
    <location>
        <begin position="260"/>
        <end position="360"/>
    </location>
</feature>
<protein>
    <submittedName>
        <fullName evidence="5">Peptidylprolyl isomerase</fullName>
        <ecNumber evidence="5">5.2.1.8</ecNumber>
    </submittedName>
</protein>